<dbReference type="Proteomes" id="UP000231183">
    <property type="component" value="Unassembled WGS sequence"/>
</dbReference>
<sequence length="118" mass="13563">MEQKRRSNNNWKKSLKLLDQCPICGQNYSSKTIKLFLEEKNAHLVHITCSACHSYFVAIILEMGRGISTLGMITDLSYDDLARLRHKQPIGLDESLEACQYIEKITSNKFSKKINNNK</sequence>
<dbReference type="AlphaFoldDB" id="A0A2M6W3B3"/>
<dbReference type="EMBL" id="PFBX01000041">
    <property type="protein sequence ID" value="PIT87289.1"/>
    <property type="molecule type" value="Genomic_DNA"/>
</dbReference>
<evidence type="ECO:0000313" key="2">
    <source>
        <dbReference type="Proteomes" id="UP000231183"/>
    </source>
</evidence>
<gene>
    <name evidence="1" type="ORF">COU31_03690</name>
</gene>
<accession>A0A2M6W3B3</accession>
<organism evidence="1 2">
    <name type="scientific">Candidatus Magasanikbacteria bacterium CG10_big_fil_rev_8_21_14_0_10_40_10</name>
    <dbReference type="NCBI Taxonomy" id="1974648"/>
    <lineage>
        <taxon>Bacteria</taxon>
        <taxon>Candidatus Magasanikiibacteriota</taxon>
    </lineage>
</organism>
<protein>
    <submittedName>
        <fullName evidence="1">Uncharacterized protein</fullName>
    </submittedName>
</protein>
<proteinExistence type="predicted"/>
<comment type="caution">
    <text evidence="1">The sequence shown here is derived from an EMBL/GenBank/DDBJ whole genome shotgun (WGS) entry which is preliminary data.</text>
</comment>
<name>A0A2M6W3B3_9BACT</name>
<reference evidence="2" key="1">
    <citation type="submission" date="2017-09" db="EMBL/GenBank/DDBJ databases">
        <title>Depth-based differentiation of microbial function through sediment-hosted aquifers and enrichment of novel symbionts in the deep terrestrial subsurface.</title>
        <authorList>
            <person name="Probst A.J."/>
            <person name="Ladd B."/>
            <person name="Jarett J.K."/>
            <person name="Geller-Mcgrath D.E."/>
            <person name="Sieber C.M.K."/>
            <person name="Emerson J.B."/>
            <person name="Anantharaman K."/>
            <person name="Thomas B.C."/>
            <person name="Malmstrom R."/>
            <person name="Stieglmeier M."/>
            <person name="Klingl A."/>
            <person name="Woyke T."/>
            <person name="Ryan C.M."/>
            <person name="Banfield J.F."/>
        </authorList>
    </citation>
    <scope>NUCLEOTIDE SEQUENCE [LARGE SCALE GENOMIC DNA]</scope>
</reference>
<evidence type="ECO:0000313" key="1">
    <source>
        <dbReference type="EMBL" id="PIT87289.1"/>
    </source>
</evidence>